<name>A0A2B4SNS4_STYPI</name>
<dbReference type="SUPFAM" id="SSF49265">
    <property type="entry name" value="Fibronectin type III"/>
    <property type="match status" value="1"/>
</dbReference>
<evidence type="ECO:0000256" key="2">
    <source>
        <dbReference type="SAM" id="MobiDB-lite"/>
    </source>
</evidence>
<feature type="domain" description="Fibronectin type-III" evidence="6">
    <location>
        <begin position="361"/>
        <end position="473"/>
    </location>
</feature>
<evidence type="ECO:0000313" key="7">
    <source>
        <dbReference type="EMBL" id="PFX30228.1"/>
    </source>
</evidence>
<feature type="domain" description="Ig-like" evidence="5">
    <location>
        <begin position="26"/>
        <end position="118"/>
    </location>
</feature>
<feature type="compositionally biased region" description="Basic and acidic residues" evidence="2">
    <location>
        <begin position="540"/>
        <end position="549"/>
    </location>
</feature>
<dbReference type="Proteomes" id="UP000225706">
    <property type="component" value="Unassembled WGS sequence"/>
</dbReference>
<dbReference type="InterPro" id="IPR013783">
    <property type="entry name" value="Ig-like_fold"/>
</dbReference>
<comment type="caution">
    <text evidence="7">The sequence shown here is derived from an EMBL/GenBank/DDBJ whole genome shotgun (WGS) entry which is preliminary data.</text>
</comment>
<dbReference type="EMBL" id="LSMT01000053">
    <property type="protein sequence ID" value="PFX30228.1"/>
    <property type="molecule type" value="Genomic_DNA"/>
</dbReference>
<dbReference type="Pfam" id="PF07679">
    <property type="entry name" value="I-set"/>
    <property type="match status" value="1"/>
</dbReference>
<dbReference type="CDD" id="cd00063">
    <property type="entry name" value="FN3"/>
    <property type="match status" value="1"/>
</dbReference>
<keyword evidence="8" id="KW-1185">Reference proteome</keyword>
<dbReference type="OrthoDB" id="5971033at2759"/>
<dbReference type="PROSITE" id="PS50835">
    <property type="entry name" value="IG_LIKE"/>
    <property type="match status" value="1"/>
</dbReference>
<accession>A0A2B4SNS4</accession>
<protein>
    <submittedName>
        <fullName evidence="7">Neural cell adhesion molecule L1-like protein</fullName>
    </submittedName>
</protein>
<dbReference type="PROSITE" id="PS50853">
    <property type="entry name" value="FN3"/>
    <property type="match status" value="2"/>
</dbReference>
<evidence type="ECO:0000256" key="1">
    <source>
        <dbReference type="ARBA" id="ARBA00022737"/>
    </source>
</evidence>
<dbReference type="SUPFAM" id="SSF48726">
    <property type="entry name" value="Immunoglobulin"/>
    <property type="match status" value="1"/>
</dbReference>
<proteinExistence type="predicted"/>
<keyword evidence="4" id="KW-0732">Signal</keyword>
<feature type="transmembrane region" description="Helical" evidence="3">
    <location>
        <begin position="485"/>
        <end position="508"/>
    </location>
</feature>
<dbReference type="SMART" id="SM00408">
    <property type="entry name" value="IGc2"/>
    <property type="match status" value="1"/>
</dbReference>
<reference evidence="8" key="1">
    <citation type="journal article" date="2017" name="bioRxiv">
        <title>Comparative analysis of the genomes of Stylophora pistillata and Acropora digitifera provides evidence for extensive differences between species of corals.</title>
        <authorList>
            <person name="Voolstra C.R."/>
            <person name="Li Y."/>
            <person name="Liew Y.J."/>
            <person name="Baumgarten S."/>
            <person name="Zoccola D."/>
            <person name="Flot J.-F."/>
            <person name="Tambutte S."/>
            <person name="Allemand D."/>
            <person name="Aranda M."/>
        </authorList>
    </citation>
    <scope>NUCLEOTIDE SEQUENCE [LARGE SCALE GENOMIC DNA]</scope>
</reference>
<dbReference type="InterPro" id="IPR050964">
    <property type="entry name" value="Striated_Muscle_Regulatory"/>
</dbReference>
<dbReference type="InterPro" id="IPR013098">
    <property type="entry name" value="Ig_I-set"/>
</dbReference>
<dbReference type="InterPro" id="IPR003598">
    <property type="entry name" value="Ig_sub2"/>
</dbReference>
<keyword evidence="1" id="KW-0677">Repeat</keyword>
<feature type="signal peptide" evidence="4">
    <location>
        <begin position="1"/>
        <end position="23"/>
    </location>
</feature>
<dbReference type="InterPro" id="IPR007110">
    <property type="entry name" value="Ig-like_dom"/>
</dbReference>
<keyword evidence="3" id="KW-0472">Membrane</keyword>
<dbReference type="AlphaFoldDB" id="A0A2B4SNS4"/>
<dbReference type="SMART" id="SM00409">
    <property type="entry name" value="IG"/>
    <property type="match status" value="1"/>
</dbReference>
<feature type="region of interest" description="Disordered" evidence="2">
    <location>
        <begin position="531"/>
        <end position="588"/>
    </location>
</feature>
<dbReference type="PANTHER" id="PTHR13817">
    <property type="entry name" value="TITIN"/>
    <property type="match status" value="1"/>
</dbReference>
<organism evidence="7 8">
    <name type="scientific">Stylophora pistillata</name>
    <name type="common">Smooth cauliflower coral</name>
    <dbReference type="NCBI Taxonomy" id="50429"/>
    <lineage>
        <taxon>Eukaryota</taxon>
        <taxon>Metazoa</taxon>
        <taxon>Cnidaria</taxon>
        <taxon>Anthozoa</taxon>
        <taxon>Hexacorallia</taxon>
        <taxon>Scleractinia</taxon>
        <taxon>Astrocoeniina</taxon>
        <taxon>Pocilloporidae</taxon>
        <taxon>Stylophora</taxon>
    </lineage>
</organism>
<dbReference type="Gene3D" id="2.60.40.10">
    <property type="entry name" value="Immunoglobulins"/>
    <property type="match status" value="3"/>
</dbReference>
<keyword evidence="3" id="KW-0812">Transmembrane</keyword>
<sequence length="588" mass="65939">MEARLISSKALVVCCALIYHVSGANQTFLSVPAPQKYLKEGKTLKLSCKIHGRPLFVSRVSWKHNGDWLHNQTKQEVGAVKLILTKVTRHQEGIYQCGVYNSSGLSPSEAIPADANVTLFVGGAIKAVCESSDLASPNYRDLLHWNALVDHQAVQRPFTYQIFYCNLDCFHPPSGYSIFSGCPIIPKSNGGMVMEFNLTSLYKKVFPKLFSDNENIPHLWIFLAIGIANMDDEIISKQVRCPVYHPVKCTKPANIRLNNLMATQVTLIWDLPKDVPQDYQGNLIYWIRVVTGSSHGDFPKHIKVIRKKFSNETMRRNISGLHPYTWYHIYISCSIQTIVASKATQGEEVGPFSARTGEKAPSSYPKFLENATNTRLYGQYRDVTLHWELPDSGTWNGNITHIVLRYWLANSNVTEANIRRVIVLSNVSMTNGTLKQLRQDEVYEVTAEMCTSVGCGLPSQSVFIPRLYHTDGTHVPRTIEQGDNYYIIGVVLGLLLCVGCLTVMAYYWHRRRRGEGVPSLKYVLGKLPPPSSISCESDTGSEKREDSHTYDVTTSPLLGGDKNEYVQMKTPEPAPNASMRSEHDTADV</sequence>
<dbReference type="InterPro" id="IPR003961">
    <property type="entry name" value="FN3_dom"/>
</dbReference>
<dbReference type="InterPro" id="IPR036116">
    <property type="entry name" value="FN3_sf"/>
</dbReference>
<gene>
    <name evidence="7" type="primary">Chl1</name>
    <name evidence="7" type="ORF">AWC38_SpisGene4957</name>
</gene>
<feature type="chain" id="PRO_5013196944" evidence="4">
    <location>
        <begin position="24"/>
        <end position="588"/>
    </location>
</feature>
<dbReference type="InterPro" id="IPR003599">
    <property type="entry name" value="Ig_sub"/>
</dbReference>
<evidence type="ECO:0000259" key="6">
    <source>
        <dbReference type="PROSITE" id="PS50853"/>
    </source>
</evidence>
<evidence type="ECO:0000313" key="8">
    <source>
        <dbReference type="Proteomes" id="UP000225706"/>
    </source>
</evidence>
<dbReference type="STRING" id="50429.A0A2B4SNS4"/>
<evidence type="ECO:0000259" key="5">
    <source>
        <dbReference type="PROSITE" id="PS50835"/>
    </source>
</evidence>
<feature type="domain" description="Fibronectin type-III" evidence="6">
    <location>
        <begin position="251"/>
        <end position="359"/>
    </location>
</feature>
<evidence type="ECO:0000256" key="4">
    <source>
        <dbReference type="SAM" id="SignalP"/>
    </source>
</evidence>
<evidence type="ECO:0000256" key="3">
    <source>
        <dbReference type="SAM" id="Phobius"/>
    </source>
</evidence>
<keyword evidence="3" id="KW-1133">Transmembrane helix</keyword>
<dbReference type="InterPro" id="IPR036179">
    <property type="entry name" value="Ig-like_dom_sf"/>
</dbReference>
<dbReference type="PANTHER" id="PTHR13817:SF175">
    <property type="entry name" value="IG-LIKE AND FIBRONECTIN TYPE-III DOMAIN-CONTAINING PROTEIN C27B7.7"/>
    <property type="match status" value="1"/>
</dbReference>